<dbReference type="Pfam" id="PF13692">
    <property type="entry name" value="Glyco_trans_1_4"/>
    <property type="match status" value="1"/>
</dbReference>
<evidence type="ECO:0000259" key="1">
    <source>
        <dbReference type="Pfam" id="PF13439"/>
    </source>
</evidence>
<keyword evidence="2" id="KW-0808">Transferase</keyword>
<organism evidence="2 3">
    <name type="scientific">Flavobacterium hercynium</name>
    <dbReference type="NCBI Taxonomy" id="387094"/>
    <lineage>
        <taxon>Bacteria</taxon>
        <taxon>Pseudomonadati</taxon>
        <taxon>Bacteroidota</taxon>
        <taxon>Flavobacteriia</taxon>
        <taxon>Flavobacteriales</taxon>
        <taxon>Flavobacteriaceae</taxon>
        <taxon>Flavobacterium</taxon>
    </lineage>
</organism>
<dbReference type="EMBL" id="MUGW01000009">
    <property type="protein sequence ID" value="OXA94463.1"/>
    <property type="molecule type" value="Genomic_DNA"/>
</dbReference>
<comment type="caution">
    <text evidence="2">The sequence shown here is derived from an EMBL/GenBank/DDBJ whole genome shotgun (WGS) entry which is preliminary data.</text>
</comment>
<dbReference type="Pfam" id="PF13439">
    <property type="entry name" value="Glyco_transf_4"/>
    <property type="match status" value="1"/>
</dbReference>
<dbReference type="Proteomes" id="UP000198345">
    <property type="component" value="Unassembled WGS sequence"/>
</dbReference>
<keyword evidence="3" id="KW-1185">Reference proteome</keyword>
<name>A0A226HJN0_9FLAO</name>
<dbReference type="GO" id="GO:0016757">
    <property type="term" value="F:glycosyltransferase activity"/>
    <property type="evidence" value="ECO:0007669"/>
    <property type="project" value="TreeGrafter"/>
</dbReference>
<protein>
    <submittedName>
        <fullName evidence="2">Glycosyl transferase family 1</fullName>
    </submittedName>
</protein>
<dbReference type="OrthoDB" id="9806653at2"/>
<proteinExistence type="predicted"/>
<dbReference type="InterPro" id="IPR028098">
    <property type="entry name" value="Glyco_trans_4-like_N"/>
</dbReference>
<dbReference type="Gene3D" id="3.40.50.2000">
    <property type="entry name" value="Glycogen Phosphorylase B"/>
    <property type="match status" value="2"/>
</dbReference>
<dbReference type="AlphaFoldDB" id="A0A226HJN0"/>
<evidence type="ECO:0000313" key="2">
    <source>
        <dbReference type="EMBL" id="OXA94463.1"/>
    </source>
</evidence>
<gene>
    <name evidence="2" type="ORF">B0A66_05165</name>
</gene>
<feature type="domain" description="Glycosyltransferase subfamily 4-like N-terminal" evidence="1">
    <location>
        <begin position="12"/>
        <end position="182"/>
    </location>
</feature>
<accession>A0A226HJN0</accession>
<reference evidence="2 3" key="1">
    <citation type="submission" date="2016-11" db="EMBL/GenBank/DDBJ databases">
        <title>Whole genomes of Flavobacteriaceae.</title>
        <authorList>
            <person name="Stine C."/>
            <person name="Li C."/>
            <person name="Tadesse D."/>
        </authorList>
    </citation>
    <scope>NUCLEOTIDE SEQUENCE [LARGE SCALE GENOMIC DNA]</scope>
    <source>
        <strain evidence="2 3">DSM 18292</strain>
    </source>
</reference>
<sequence>MKVVHIIEALGGGVYTYFRDLSNSFGDDEIRNDIETTIIYSGNRKEIDRNKIKSEFSTGVNLIEINMVREFSLFQDFKSTYNLIKELKKINPDVIHLHSSKAGVLGRIAYFFMFKKKKLFYTPHGYSFLRTDISKTTRNIYRQIEQVFQSLFKGTIIACGDSEYEIASKIGKSALVRNGIDVKNISCYSKPHQNEKLTIGIIARITAARNPSFFNEIALRFPQYNFLWIGDGELNHLITAPNIKITGWILDREKVLEQLNTIDIYMQISLWEGLPIAVLEAMAMQKPVVATNIIGNKDIVVHKNTGFLFDHIDELDLYFKILEDANTRITFGENGLTRCLDLFDKNKNFKELALLYQQ</sequence>
<evidence type="ECO:0000313" key="3">
    <source>
        <dbReference type="Proteomes" id="UP000198345"/>
    </source>
</evidence>
<dbReference type="InterPro" id="IPR050194">
    <property type="entry name" value="Glycosyltransferase_grp1"/>
</dbReference>
<dbReference type="PANTHER" id="PTHR45947">
    <property type="entry name" value="SULFOQUINOVOSYL TRANSFERASE SQD2"/>
    <property type="match status" value="1"/>
</dbReference>
<dbReference type="PANTHER" id="PTHR45947:SF14">
    <property type="entry name" value="SLL1723 PROTEIN"/>
    <property type="match status" value="1"/>
</dbReference>
<dbReference type="SUPFAM" id="SSF53756">
    <property type="entry name" value="UDP-Glycosyltransferase/glycogen phosphorylase"/>
    <property type="match status" value="1"/>
</dbReference>
<dbReference type="RefSeq" id="WP_089048803.1">
    <property type="nucleotide sequence ID" value="NZ_FXTV01000012.1"/>
</dbReference>